<evidence type="ECO:0000256" key="4">
    <source>
        <dbReference type="ARBA" id="ARBA00022723"/>
    </source>
</evidence>
<dbReference type="InterPro" id="IPR017850">
    <property type="entry name" value="Alkaline_phosphatase_core_sf"/>
</dbReference>
<dbReference type="Gene3D" id="3.40.720.10">
    <property type="entry name" value="Alkaline Phosphatase, subunit A"/>
    <property type="match status" value="2"/>
</dbReference>
<organism evidence="13 14">
    <name type="scientific">Mesocestoides corti</name>
    <name type="common">Flatworm</name>
    <dbReference type="NCBI Taxonomy" id="53468"/>
    <lineage>
        <taxon>Eukaryota</taxon>
        <taxon>Metazoa</taxon>
        <taxon>Spiralia</taxon>
        <taxon>Lophotrochozoa</taxon>
        <taxon>Platyhelminthes</taxon>
        <taxon>Cestoda</taxon>
        <taxon>Eucestoda</taxon>
        <taxon>Cyclophyllidea</taxon>
        <taxon>Mesocestoididae</taxon>
        <taxon>Mesocestoides</taxon>
    </lineage>
</organism>
<feature type="binding site" evidence="9">
    <location>
        <position position="188"/>
    </location>
    <ligand>
        <name>Mg(2+)</name>
        <dbReference type="ChEBI" id="CHEBI:18420"/>
    </ligand>
</feature>
<evidence type="ECO:0000313" key="13">
    <source>
        <dbReference type="EMBL" id="VDD76742.1"/>
    </source>
</evidence>
<dbReference type="EC" id="3.1.3.1" evidence="2 11"/>
<feature type="binding site" evidence="9">
    <location>
        <position position="355"/>
    </location>
    <ligand>
        <name>Zn(2+)</name>
        <dbReference type="ChEBI" id="CHEBI:29105"/>
        <label>2</label>
    </ligand>
</feature>
<evidence type="ECO:0000256" key="3">
    <source>
        <dbReference type="ARBA" id="ARBA00022553"/>
    </source>
</evidence>
<gene>
    <name evidence="13" type="ORF">MCOS_LOCUS2745</name>
</gene>
<feature type="binding site" evidence="9">
    <location>
        <position position="76"/>
    </location>
    <ligand>
        <name>Mg(2+)</name>
        <dbReference type="ChEBI" id="CHEBI:18420"/>
    </ligand>
</feature>
<comment type="cofactor">
    <cofactor evidence="9">
        <name>Mg(2+)</name>
        <dbReference type="ChEBI" id="CHEBI:18420"/>
    </cofactor>
    <text evidence="9">Binds 1 Mg(2+) ion.</text>
</comment>
<name>A0A0R3U7E5_MESCO</name>
<dbReference type="PANTHER" id="PTHR11596:SF5">
    <property type="entry name" value="ALKALINE PHOSPHATASE"/>
    <property type="match status" value="1"/>
</dbReference>
<feature type="binding site" evidence="9">
    <location>
        <position position="190"/>
    </location>
    <ligand>
        <name>Mg(2+)</name>
        <dbReference type="ChEBI" id="CHEBI:18420"/>
    </ligand>
</feature>
<dbReference type="AlphaFoldDB" id="A0A0R3U7E5"/>
<evidence type="ECO:0000256" key="11">
    <source>
        <dbReference type="RuleBase" id="RU003947"/>
    </source>
</evidence>
<keyword evidence="6 9" id="KW-0862">Zinc</keyword>
<keyword evidence="12" id="KW-0732">Signal</keyword>
<feature type="active site" description="Phosphoserine intermediate" evidence="8">
    <location>
        <position position="126"/>
    </location>
</feature>
<dbReference type="PROSITE" id="PS00123">
    <property type="entry name" value="ALKALINE_PHOSPHATASE"/>
    <property type="match status" value="2"/>
</dbReference>
<keyword evidence="14" id="KW-1185">Reference proteome</keyword>
<dbReference type="EMBL" id="UXSR01000493">
    <property type="protein sequence ID" value="VDD76742.1"/>
    <property type="molecule type" value="Genomic_DNA"/>
</dbReference>
<feature type="binding site" evidence="9">
    <location>
        <position position="397"/>
    </location>
    <ligand>
        <name>Zn(2+)</name>
        <dbReference type="ChEBI" id="CHEBI:29105"/>
        <label>2</label>
    </ligand>
</feature>
<dbReference type="STRING" id="53468.A0A0R3U7E5"/>
<feature type="chain" id="PRO_5030017441" description="Alkaline phosphatase" evidence="12">
    <location>
        <begin position="24"/>
        <end position="1090"/>
    </location>
</feature>
<dbReference type="Proteomes" id="UP000267029">
    <property type="component" value="Unassembled WGS sequence"/>
</dbReference>
<keyword evidence="3" id="KW-0597">Phosphoprotein</keyword>
<comment type="catalytic activity">
    <reaction evidence="11">
        <text>a phosphate monoester + H2O = an alcohol + phosphate</text>
        <dbReference type="Rhea" id="RHEA:15017"/>
        <dbReference type="ChEBI" id="CHEBI:15377"/>
        <dbReference type="ChEBI" id="CHEBI:30879"/>
        <dbReference type="ChEBI" id="CHEBI:43474"/>
        <dbReference type="ChEBI" id="CHEBI:67140"/>
        <dbReference type="EC" id="3.1.3.1"/>
    </reaction>
</comment>
<evidence type="ECO:0000256" key="10">
    <source>
        <dbReference type="RuleBase" id="RU003946"/>
    </source>
</evidence>
<dbReference type="InterPro" id="IPR018299">
    <property type="entry name" value="Alkaline_phosphatase_AS"/>
</dbReference>
<dbReference type="PRINTS" id="PR00113">
    <property type="entry name" value="ALKPHPHTASE"/>
</dbReference>
<proteinExistence type="inferred from homology"/>
<dbReference type="CDD" id="cd16012">
    <property type="entry name" value="ALP"/>
    <property type="match status" value="2"/>
</dbReference>
<dbReference type="Pfam" id="PF00245">
    <property type="entry name" value="Alk_phosphatase"/>
    <property type="match status" value="2"/>
</dbReference>
<feature type="binding site" evidence="9">
    <location>
        <position position="350"/>
    </location>
    <ligand>
        <name>Mg(2+)</name>
        <dbReference type="ChEBI" id="CHEBI:18420"/>
    </ligand>
</feature>
<dbReference type="GO" id="GO:0004035">
    <property type="term" value="F:alkaline phosphatase activity"/>
    <property type="evidence" value="ECO:0007669"/>
    <property type="project" value="UniProtKB-EC"/>
</dbReference>
<evidence type="ECO:0000256" key="6">
    <source>
        <dbReference type="ARBA" id="ARBA00022833"/>
    </source>
</evidence>
<dbReference type="PANTHER" id="PTHR11596">
    <property type="entry name" value="ALKALINE PHOSPHATASE"/>
    <property type="match status" value="1"/>
</dbReference>
<evidence type="ECO:0000313" key="14">
    <source>
        <dbReference type="Proteomes" id="UP000267029"/>
    </source>
</evidence>
<keyword evidence="4 9" id="KW-0479">Metal-binding</keyword>
<accession>A0A0R3U7E5</accession>
<keyword evidence="5 11" id="KW-0378">Hydrolase</keyword>
<feature type="binding site" evidence="9">
    <location>
        <position position="396"/>
    </location>
    <ligand>
        <name>Zn(2+)</name>
        <dbReference type="ChEBI" id="CHEBI:29105"/>
        <label>2</label>
    </ligand>
</feature>
<dbReference type="GO" id="GO:0046872">
    <property type="term" value="F:metal ion binding"/>
    <property type="evidence" value="ECO:0007669"/>
    <property type="project" value="UniProtKB-KW"/>
</dbReference>
<protein>
    <recommendedName>
        <fullName evidence="2 11">Alkaline phosphatase</fullName>
        <ecNumber evidence="2 11">3.1.3.1</ecNumber>
    </recommendedName>
</protein>
<dbReference type="OrthoDB" id="5818554at2759"/>
<evidence type="ECO:0000256" key="8">
    <source>
        <dbReference type="PIRSR" id="PIRSR601952-1"/>
    </source>
</evidence>
<feature type="binding site" evidence="9">
    <location>
        <position position="497"/>
    </location>
    <ligand>
        <name>Zn(2+)</name>
        <dbReference type="ChEBI" id="CHEBI:29105"/>
        <label>2</label>
    </ligand>
</feature>
<feature type="binding site" evidence="9">
    <location>
        <position position="76"/>
    </location>
    <ligand>
        <name>Zn(2+)</name>
        <dbReference type="ChEBI" id="CHEBI:29105"/>
        <label>2</label>
    </ligand>
</feature>
<dbReference type="SUPFAM" id="SSF53649">
    <property type="entry name" value="Alkaline phosphatase-like"/>
    <property type="match status" value="2"/>
</dbReference>
<keyword evidence="7 9" id="KW-0460">Magnesium</keyword>
<feature type="binding site" evidence="9">
    <location>
        <position position="359"/>
    </location>
    <ligand>
        <name>Zn(2+)</name>
        <dbReference type="ChEBI" id="CHEBI:29105"/>
        <label>2</label>
    </ligand>
</feature>
<feature type="signal peptide" evidence="12">
    <location>
        <begin position="1"/>
        <end position="23"/>
    </location>
</feature>
<evidence type="ECO:0000256" key="1">
    <source>
        <dbReference type="ARBA" id="ARBA00005984"/>
    </source>
</evidence>
<evidence type="ECO:0000256" key="12">
    <source>
        <dbReference type="SAM" id="SignalP"/>
    </source>
</evidence>
<comment type="similarity">
    <text evidence="1 10">Belongs to the alkaline phosphatase family.</text>
</comment>
<evidence type="ECO:0000256" key="2">
    <source>
        <dbReference type="ARBA" id="ARBA00012647"/>
    </source>
</evidence>
<evidence type="ECO:0000256" key="5">
    <source>
        <dbReference type="ARBA" id="ARBA00022801"/>
    </source>
</evidence>
<reference evidence="13 14" key="1">
    <citation type="submission" date="2018-10" db="EMBL/GenBank/DDBJ databases">
        <authorList>
            <consortium name="Pathogen Informatics"/>
        </authorList>
    </citation>
    <scope>NUCLEOTIDE SEQUENCE [LARGE SCALE GENOMIC DNA]</scope>
</reference>
<sequence length="1090" mass="120773">MKAIIALSLTLFLLNGAVQLAECAETATTQQPVVQEEVSQKYWQNLAEDRFTKDCRRFPSLKEAKRAKNVIMLLGDGMGMPTISAGRFYSAQKYDQNGSSSIHPFEYWPFNTMARTYDLETMVTDSASSATAYLTGTKTRTGMIGLDGTVGYQQCGVWPKSSYTESVLEAAVKAGKATGIVTSTRITHASPSGCYGHVSFRDLEDDSAVHKMCPEQAAAMPCQDLACQLITYNPDINVMIGGGQKYFYPDTVELPSDAKTKGTRLDKQNLAQMWIDNQEKKGRKYCYISKPTDLANCNADEVDYILGLPYGSHMPYTHELTWEEPTLLQYVQTAVKVLERQKQGYFLFIESGRIDHAHHDNEGRRSLDEMAHFDLIVTYLQNTVNLNETLIILTADHSHTFELVGQPGRFQNILGLDQYYSQHVSWSCSIATVPPGRTLIHWNSALQTNDKMPLQGLNYMNGPNGLTNESRKNPAVLDTYAWTYKQQTLVPLSFASHGGDDVGVYATGPMSAIFHVTVDNTMIAQAMKFALGVEPYTNSTYPCEGRSQHHIAMIKCAFVCALLLVFDVTHGLPEVDLPQPPYPIKEEEISPSYWESLARKQIDRANKQFPEWASKAKKAKNVILFLGDGMGIPTLAATRFDQNFTDGKAAKHSFEDWDFGTLCRTYDLETMVTDSASSATAYLTGTKTRTAMIGVTGAIKVKQCAAYTAEQKTESALVAAQKIGKWTGIVTSSRITHASPSGCYGHVAHRDWESDSKLPCNVNQPCACTDLAFQLATEHPEFRVIFGGGQQNFYPKDAQLPSSTSSKGNRLDNRKLYEEWQAGQKNMGRNPLYIDSPSAFKTANFDGYDSVMALISPSHLPYELDKPEGDPGLYELATQAVKILKKSPNGFVLFVEGARIDQAHHENRARKSFAEMHEFDRAIRDIAKELDPAETLLILTADHSHSFELVGQPSRFQNPLLQDKIKGSTTLDKKGMLPVGYMTGPGAKMNTTRENVTAMNETYLLGKDTQQQALIPIGWATHGGDDVAVYANGPFSYLFHSTVDNTHVAQVMKYAICAPPYENEPFCLGCGSLKASFIVLIGLVVWSLFN</sequence>
<evidence type="ECO:0000256" key="7">
    <source>
        <dbReference type="ARBA" id="ARBA00022842"/>
    </source>
</evidence>
<comment type="cofactor">
    <cofactor evidence="9">
        <name>Zn(2+)</name>
        <dbReference type="ChEBI" id="CHEBI:29105"/>
    </cofactor>
    <text evidence="9">Binds 2 Zn(2+) ions.</text>
</comment>
<evidence type="ECO:0000256" key="9">
    <source>
        <dbReference type="PIRSR" id="PIRSR601952-2"/>
    </source>
</evidence>
<dbReference type="SMART" id="SM00098">
    <property type="entry name" value="alkPPc"/>
    <property type="match status" value="2"/>
</dbReference>
<dbReference type="InterPro" id="IPR001952">
    <property type="entry name" value="Alkaline_phosphatase"/>
</dbReference>